<evidence type="ECO:0000313" key="5">
    <source>
        <dbReference type="Proteomes" id="UP000525923"/>
    </source>
</evidence>
<reference evidence="4 5" key="1">
    <citation type="submission" date="2020-08" db="EMBL/GenBank/DDBJ databases">
        <title>Genomic Encyclopedia of Type Strains, Phase IV (KMG-IV): sequencing the most valuable type-strain genomes for metagenomic binning, comparative biology and taxonomic classification.</title>
        <authorList>
            <person name="Goeker M."/>
        </authorList>
    </citation>
    <scope>NUCLEOTIDE SEQUENCE [LARGE SCALE GENOMIC DNA]</scope>
    <source>
        <strain evidence="4 5">DSM 15895</strain>
    </source>
</reference>
<evidence type="ECO:0000256" key="2">
    <source>
        <dbReference type="SAM" id="SignalP"/>
    </source>
</evidence>
<dbReference type="InterPro" id="IPR015943">
    <property type="entry name" value="WD40/YVTN_repeat-like_dom_sf"/>
</dbReference>
<dbReference type="Gene3D" id="2.130.10.10">
    <property type="entry name" value="YVTN repeat-like/Quinoprotein amine dehydrogenase"/>
    <property type="match status" value="1"/>
</dbReference>
<organism evidence="4 5">
    <name type="scientific">Planococcus koreensis</name>
    <dbReference type="NCBI Taxonomy" id="112331"/>
    <lineage>
        <taxon>Bacteria</taxon>
        <taxon>Bacillati</taxon>
        <taxon>Bacillota</taxon>
        <taxon>Bacilli</taxon>
        <taxon>Bacillales</taxon>
        <taxon>Caryophanaceae</taxon>
        <taxon>Planococcus</taxon>
    </lineage>
</organism>
<dbReference type="Pfam" id="PF22494">
    <property type="entry name" value="choice_anch_I"/>
    <property type="match status" value="1"/>
</dbReference>
<dbReference type="RefSeq" id="WP_135505059.1">
    <property type="nucleotide sequence ID" value="NZ_JACHHE010000002.1"/>
</dbReference>
<feature type="signal peptide" evidence="2">
    <location>
        <begin position="1"/>
        <end position="29"/>
    </location>
</feature>
<dbReference type="NCBIfam" id="NF038117">
    <property type="entry name" value="choice_anch_I"/>
    <property type="match status" value="1"/>
</dbReference>
<dbReference type="PANTHER" id="PTHR46928">
    <property type="entry name" value="MESENCHYME-SPECIFIC CELL SURFACE GLYCOPROTEIN"/>
    <property type="match status" value="1"/>
</dbReference>
<sequence>MAKLKKLLPAAAIGVLSLSLFHSPPSALAAAESVEGLKLYEQGNKGLEVSLLGRYTSGADIDEGGTEIVAYDPKTFRAFSVNGAASAIDIIDLSGLKKDSTADIPLVKRIPLSEFGVETSDLTSVAIHPNGGYIAVSVPAADKTDAGSVVFMSTDGEPLSHVRVGALPDMLAFTPDGSKLLVANEGEPSEDYSVNPEGSVSIIDVTKPIGTISDSDVATAEFTENIIDEDVRKVHKDSTYAEDLEPEFITVDEDGDSAYVALQENNAIAKLDLESDQFVSVQSLGLKDYSVPANKLDASNKDDAIDIRNWPVLSMFQPDGITAFESRGETYILSANEGDVQDWEGFSEEARVADLVVDYELDASLYRGYNQKQLDRLVQNGLFEENQLGRLTTSVSQPKNENGKYEAIYGFGGRSFSVWHSESMELAYDSGDDFEQIAAEVYPDSFNATNTEDKFDNRSDDKGPEPESVVTGNVAGTHYAFIGLERQGGIMVYDLSKPTKPKFNTYFSSRVFNGGDVTDKSGDVAPEGMTFIPAEESPTGQELLLAAHEVSGTIAAYSLEDGHKRNKR</sequence>
<gene>
    <name evidence="4" type="ORF">HNQ44_000760</name>
</gene>
<keyword evidence="2" id="KW-0732">Signal</keyword>
<name>A0A7W8FST0_9BACL</name>
<dbReference type="InterPro" id="IPR052956">
    <property type="entry name" value="Mesenchyme-surface_protein"/>
</dbReference>
<dbReference type="InterPro" id="IPR055188">
    <property type="entry name" value="Choice_anch_I"/>
</dbReference>
<accession>A0A7W8FST0</accession>
<dbReference type="Proteomes" id="UP000525923">
    <property type="component" value="Unassembled WGS sequence"/>
</dbReference>
<dbReference type="SUPFAM" id="SSF75011">
    <property type="entry name" value="3-carboxy-cis,cis-mucoante lactonizing enzyme"/>
    <property type="match status" value="1"/>
</dbReference>
<dbReference type="PANTHER" id="PTHR46928:SF1">
    <property type="entry name" value="MESENCHYME-SPECIFIC CELL SURFACE GLYCOPROTEIN"/>
    <property type="match status" value="1"/>
</dbReference>
<feature type="chain" id="PRO_5031162482" description="Choice-of-anchor I domain-containing protein" evidence="2">
    <location>
        <begin position="30"/>
        <end position="568"/>
    </location>
</feature>
<evidence type="ECO:0000256" key="1">
    <source>
        <dbReference type="SAM" id="MobiDB-lite"/>
    </source>
</evidence>
<dbReference type="EMBL" id="JACHHE010000002">
    <property type="protein sequence ID" value="MBB5179336.1"/>
    <property type="molecule type" value="Genomic_DNA"/>
</dbReference>
<evidence type="ECO:0000259" key="3">
    <source>
        <dbReference type="Pfam" id="PF22494"/>
    </source>
</evidence>
<feature type="compositionally biased region" description="Basic and acidic residues" evidence="1">
    <location>
        <begin position="451"/>
        <end position="465"/>
    </location>
</feature>
<keyword evidence="5" id="KW-1185">Reference proteome</keyword>
<feature type="domain" description="Choice-of-anchor I" evidence="3">
    <location>
        <begin position="63"/>
        <end position="558"/>
    </location>
</feature>
<evidence type="ECO:0000313" key="4">
    <source>
        <dbReference type="EMBL" id="MBB5179336.1"/>
    </source>
</evidence>
<comment type="caution">
    <text evidence="4">The sequence shown here is derived from an EMBL/GenBank/DDBJ whole genome shotgun (WGS) entry which is preliminary data.</text>
</comment>
<dbReference type="OrthoDB" id="9801679at2"/>
<protein>
    <recommendedName>
        <fullName evidence="3">Choice-of-anchor I domain-containing protein</fullName>
    </recommendedName>
</protein>
<proteinExistence type="predicted"/>
<dbReference type="AlphaFoldDB" id="A0A7W8FST0"/>
<feature type="region of interest" description="Disordered" evidence="1">
    <location>
        <begin position="448"/>
        <end position="468"/>
    </location>
</feature>